<dbReference type="PIRSF" id="PIRSF002741">
    <property type="entry name" value="MppA"/>
    <property type="match status" value="1"/>
</dbReference>
<dbReference type="Gene3D" id="3.40.190.10">
    <property type="entry name" value="Periplasmic binding protein-like II"/>
    <property type="match status" value="1"/>
</dbReference>
<evidence type="ECO:0000256" key="3">
    <source>
        <dbReference type="ARBA" id="ARBA00022729"/>
    </source>
</evidence>
<sequence>MKKSVFSLALLALMSLVLVSCPSAKQEESGKILRVGMINPNAKLDMHLYQWSDLMSISDHVVQPLFAYDDNLNVVPLLTTDYPVISEDGRLYTFTLKEGITFHDGSPMTSADVQFLFQRMFDASVSGQIAIASGSYDMIVGSKELMNGTASGDLRGFTIIDDRTFSIELEMPFAPFIQNLAMSYAGIISKNAYLNTADKESWGISTLIGSGPYTFKQYHHKDGVTLLANEHYWGGFRPAIDQLNFHFFDDPTTALLEYESGNIDIVELTMDKYEEYSSGRFASHIQKKDILGTYMIIVSFTNSPFSDVKVREAFAYALDRDLIVEQVYKNILDKNDNFLPKGIPGRNPNVKLPAYNPEKAKQLLNEAGYPNGIDIEASFRTGNQTRRQLWTLIQAKAKDAGFNITAREMDIGQHTELSNKGELIMQDAGWIASFPDADDLMYTFFHSSWSHLKSSNLKNDRVDELLDTARQSTDPEARRLMYEEVEQIVVGDNYAVYPYANIKKIYLVQPRVQNPVFLNGIGQYWMSDLKE</sequence>
<proteinExistence type="inferred from homology"/>
<dbReference type="InterPro" id="IPR039424">
    <property type="entry name" value="SBP_5"/>
</dbReference>
<dbReference type="EMBL" id="JAATLM010000002">
    <property type="protein sequence ID" value="NIZ70149.1"/>
    <property type="molecule type" value="Genomic_DNA"/>
</dbReference>
<dbReference type="InterPro" id="IPR030678">
    <property type="entry name" value="Peptide/Ni-bd"/>
</dbReference>
<dbReference type="RefSeq" id="WP_167696420.1">
    <property type="nucleotide sequence ID" value="NZ_CP118182.1"/>
</dbReference>
<dbReference type="GO" id="GO:0043190">
    <property type="term" value="C:ATP-binding cassette (ABC) transporter complex"/>
    <property type="evidence" value="ECO:0007669"/>
    <property type="project" value="InterPro"/>
</dbReference>
<keyword evidence="2" id="KW-0813">Transport</keyword>
<keyword evidence="7" id="KW-1185">Reference proteome</keyword>
<dbReference type="Proteomes" id="UP000778951">
    <property type="component" value="Unassembled WGS sequence"/>
</dbReference>
<dbReference type="Gene3D" id="3.10.105.10">
    <property type="entry name" value="Dipeptide-binding Protein, Domain 3"/>
    <property type="match status" value="1"/>
</dbReference>
<evidence type="ECO:0000256" key="4">
    <source>
        <dbReference type="SAM" id="SignalP"/>
    </source>
</evidence>
<comment type="caution">
    <text evidence="6">The sequence shown here is derived from an EMBL/GenBank/DDBJ whole genome shotgun (WGS) entry which is preliminary data.</text>
</comment>
<feature type="signal peptide" evidence="4">
    <location>
        <begin position="1"/>
        <end position="24"/>
    </location>
</feature>
<feature type="chain" id="PRO_5036917320" evidence="4">
    <location>
        <begin position="25"/>
        <end position="531"/>
    </location>
</feature>
<dbReference type="GO" id="GO:1904680">
    <property type="term" value="F:peptide transmembrane transporter activity"/>
    <property type="evidence" value="ECO:0007669"/>
    <property type="project" value="TreeGrafter"/>
</dbReference>
<comment type="similarity">
    <text evidence="1">Belongs to the bacterial solute-binding protein 5 family.</text>
</comment>
<dbReference type="GO" id="GO:0015833">
    <property type="term" value="P:peptide transport"/>
    <property type="evidence" value="ECO:0007669"/>
    <property type="project" value="TreeGrafter"/>
</dbReference>
<reference evidence="6" key="1">
    <citation type="submission" date="2020-03" db="EMBL/GenBank/DDBJ databases">
        <title>Spirochaetal bacteria isolated from arthropods constitute a novel genus Entomospira genus novum within the order Spirochaetales.</title>
        <authorList>
            <person name="Grana-Miraglia L."/>
            <person name="Sikutova S."/>
            <person name="Fingerle V."/>
            <person name="Sing A."/>
            <person name="Castillo-Ramirez S."/>
            <person name="Margos G."/>
            <person name="Rudolf I."/>
        </authorList>
    </citation>
    <scope>NUCLEOTIDE SEQUENCE</scope>
    <source>
        <strain evidence="6">BR149</strain>
    </source>
</reference>
<evidence type="ECO:0000256" key="1">
    <source>
        <dbReference type="ARBA" id="ARBA00005695"/>
    </source>
</evidence>
<keyword evidence="3 4" id="KW-0732">Signal</keyword>
<dbReference type="PANTHER" id="PTHR30290">
    <property type="entry name" value="PERIPLASMIC BINDING COMPONENT OF ABC TRANSPORTER"/>
    <property type="match status" value="1"/>
</dbReference>
<dbReference type="InterPro" id="IPR000914">
    <property type="entry name" value="SBP_5_dom"/>
</dbReference>
<organism evidence="6 7">
    <name type="scientific">Entomospira culicis</name>
    <dbReference type="NCBI Taxonomy" id="2719989"/>
    <lineage>
        <taxon>Bacteria</taxon>
        <taxon>Pseudomonadati</taxon>
        <taxon>Spirochaetota</taxon>
        <taxon>Spirochaetia</taxon>
        <taxon>Spirochaetales</taxon>
        <taxon>Spirochaetaceae</taxon>
        <taxon>Entomospira</taxon>
    </lineage>
</organism>
<dbReference type="SUPFAM" id="SSF53850">
    <property type="entry name" value="Periplasmic binding protein-like II"/>
    <property type="match status" value="1"/>
</dbReference>
<dbReference type="GO" id="GO:0030288">
    <property type="term" value="C:outer membrane-bounded periplasmic space"/>
    <property type="evidence" value="ECO:0007669"/>
    <property type="project" value="UniProtKB-ARBA"/>
</dbReference>
<dbReference type="AlphaFoldDB" id="A0A968GGN6"/>
<name>A0A968GGN6_9SPIO</name>
<evidence type="ECO:0000259" key="5">
    <source>
        <dbReference type="Pfam" id="PF00496"/>
    </source>
</evidence>
<dbReference type="PANTHER" id="PTHR30290:SF9">
    <property type="entry name" value="OLIGOPEPTIDE-BINDING PROTEIN APPA"/>
    <property type="match status" value="1"/>
</dbReference>
<evidence type="ECO:0000256" key="2">
    <source>
        <dbReference type="ARBA" id="ARBA00022448"/>
    </source>
</evidence>
<dbReference type="Gene3D" id="3.90.76.10">
    <property type="entry name" value="Dipeptide-binding Protein, Domain 1"/>
    <property type="match status" value="1"/>
</dbReference>
<evidence type="ECO:0000313" key="7">
    <source>
        <dbReference type="Proteomes" id="UP000778951"/>
    </source>
</evidence>
<accession>A0A968GGN6</accession>
<feature type="domain" description="Solute-binding protein family 5" evidence="5">
    <location>
        <begin position="73"/>
        <end position="449"/>
    </location>
</feature>
<dbReference type="PROSITE" id="PS51257">
    <property type="entry name" value="PROKAR_LIPOPROTEIN"/>
    <property type="match status" value="1"/>
</dbReference>
<protein>
    <submittedName>
        <fullName evidence="6">ABC transporter substrate-binding protein</fullName>
    </submittedName>
</protein>
<dbReference type="Pfam" id="PF00496">
    <property type="entry name" value="SBP_bac_5"/>
    <property type="match status" value="1"/>
</dbReference>
<dbReference type="CDD" id="cd00995">
    <property type="entry name" value="PBP2_NikA_DppA_OppA_like"/>
    <property type="match status" value="1"/>
</dbReference>
<gene>
    <name evidence="6" type="ORF">HCT48_08005</name>
</gene>
<evidence type="ECO:0000313" key="6">
    <source>
        <dbReference type="EMBL" id="NIZ70149.1"/>
    </source>
</evidence>